<evidence type="ECO:0000313" key="1">
    <source>
        <dbReference type="EMBL" id="QGZ64884.1"/>
    </source>
</evidence>
<dbReference type="Gene3D" id="3.10.450.530">
    <property type="entry name" value="Ribonuclease toxin, BrnT, of type II toxin-antitoxin system"/>
    <property type="match status" value="1"/>
</dbReference>
<accession>A0A7Z2JJ08</accession>
<dbReference type="AlphaFoldDB" id="A0A7Z2JJ08"/>
<protein>
    <submittedName>
        <fullName evidence="1">BrnT family toxin</fullName>
    </submittedName>
</protein>
<gene>
    <name evidence="1" type="ORF">FAZ98_24050</name>
</gene>
<proteinExistence type="predicted"/>
<dbReference type="EMBL" id="CP046915">
    <property type="protein sequence ID" value="QGZ64884.1"/>
    <property type="molecule type" value="Genomic_DNA"/>
</dbReference>
<dbReference type="OrthoDB" id="9798158at2"/>
<dbReference type="Proteomes" id="UP000433577">
    <property type="component" value="Chromosome 3"/>
</dbReference>
<name>A0A7Z2JJ08_9BURK</name>
<reference evidence="1 2" key="1">
    <citation type="submission" date="2019-12" db="EMBL/GenBank/DDBJ databases">
        <title>Paraburkholderia acidiphila 7Q-K02 sp. nov and Paraburkholderia acidisoli DHF22 sp. nov., two strains isolated from forest soil.</title>
        <authorList>
            <person name="Gao Z."/>
            <person name="Qiu L."/>
        </authorList>
    </citation>
    <scope>NUCLEOTIDE SEQUENCE [LARGE SCALE GENOMIC DNA]</scope>
    <source>
        <strain evidence="1 2">DHF22</strain>
    </source>
</reference>
<sequence length="90" mass="10642">MQIEFDANKRDWTFVERGLEFGRAAEVFLGPHHTRPDARRHYGEDRYLTIGLLDQRVVVVVWTQRGHARRIISMRKANEREIAYFARNSG</sequence>
<dbReference type="InterPro" id="IPR038573">
    <property type="entry name" value="BrnT_sf"/>
</dbReference>
<evidence type="ECO:0000313" key="2">
    <source>
        <dbReference type="Proteomes" id="UP000433577"/>
    </source>
</evidence>
<dbReference type="KEGG" id="pacs:FAZ98_24050"/>
<organism evidence="1 2">
    <name type="scientific">Paraburkholderia acidisoli</name>
    <dbReference type="NCBI Taxonomy" id="2571748"/>
    <lineage>
        <taxon>Bacteria</taxon>
        <taxon>Pseudomonadati</taxon>
        <taxon>Pseudomonadota</taxon>
        <taxon>Betaproteobacteria</taxon>
        <taxon>Burkholderiales</taxon>
        <taxon>Burkholderiaceae</taxon>
        <taxon>Paraburkholderia</taxon>
    </lineage>
</organism>
<keyword evidence="2" id="KW-1185">Reference proteome</keyword>
<dbReference type="Pfam" id="PF04365">
    <property type="entry name" value="BrnT_toxin"/>
    <property type="match status" value="1"/>
</dbReference>
<dbReference type="RefSeq" id="WP_158954754.1">
    <property type="nucleotide sequence ID" value="NZ_CP046915.1"/>
</dbReference>
<dbReference type="InterPro" id="IPR007460">
    <property type="entry name" value="BrnT_toxin"/>
</dbReference>